<dbReference type="SUPFAM" id="SSF48371">
    <property type="entry name" value="ARM repeat"/>
    <property type="match status" value="1"/>
</dbReference>
<dbReference type="AlphaFoldDB" id="A0A3A8HSX9"/>
<reference evidence="3" key="1">
    <citation type="submission" date="2018-09" db="EMBL/GenBank/DDBJ databases">
        <authorList>
            <person name="Livingstone P.G."/>
            <person name="Whitworth D.E."/>
        </authorList>
    </citation>
    <scope>NUCLEOTIDE SEQUENCE [LARGE SCALE GENOMIC DNA]</scope>
    <source>
        <strain evidence="3">CA054A</strain>
    </source>
</reference>
<dbReference type="InterPro" id="IPR018568">
    <property type="entry name" value="DUF2019"/>
</dbReference>
<protein>
    <submittedName>
        <fullName evidence="2">DUF2019 domain-containing protein</fullName>
    </submittedName>
</protein>
<keyword evidence="3" id="KW-1185">Reference proteome</keyword>
<sequence length="116" mass="12767">MTLDELVEQFAQNVAAQTDAIWRGDAKTGNKHAKKYGAAFDQLRAHGNAGRDALAVLFNHSRMDVRVMAAAHLLRHRTAESKAVLEQAARGEGLVSFKAEQALKRWAEGAWALDLE</sequence>
<dbReference type="Proteomes" id="UP000268094">
    <property type="component" value="Unassembled WGS sequence"/>
</dbReference>
<proteinExistence type="predicted"/>
<gene>
    <name evidence="2" type="ORF">D7V88_35075</name>
</gene>
<dbReference type="InterPro" id="IPR016024">
    <property type="entry name" value="ARM-type_fold"/>
</dbReference>
<dbReference type="RefSeq" id="WP_120544954.1">
    <property type="nucleotide sequence ID" value="NZ_RAVZ01000374.1"/>
</dbReference>
<organism evidence="2 3">
    <name type="scientific">Corallococcus terminator</name>
    <dbReference type="NCBI Taxonomy" id="2316733"/>
    <lineage>
        <taxon>Bacteria</taxon>
        <taxon>Pseudomonadati</taxon>
        <taxon>Myxococcota</taxon>
        <taxon>Myxococcia</taxon>
        <taxon>Myxococcales</taxon>
        <taxon>Cystobacterineae</taxon>
        <taxon>Myxococcaceae</taxon>
        <taxon>Corallococcus</taxon>
    </lineage>
</organism>
<evidence type="ECO:0000259" key="1">
    <source>
        <dbReference type="Pfam" id="PF09450"/>
    </source>
</evidence>
<evidence type="ECO:0000313" key="3">
    <source>
        <dbReference type="Proteomes" id="UP000268094"/>
    </source>
</evidence>
<comment type="caution">
    <text evidence="2">The sequence shown here is derived from an EMBL/GenBank/DDBJ whole genome shotgun (WGS) entry which is preliminary data.</text>
</comment>
<dbReference type="InterPro" id="IPR042236">
    <property type="entry name" value="PI3K_accessory_sf"/>
</dbReference>
<name>A0A3A8HSX9_9BACT</name>
<accession>A0A3A8HSX9</accession>
<evidence type="ECO:0000313" key="2">
    <source>
        <dbReference type="EMBL" id="RKG74319.1"/>
    </source>
</evidence>
<dbReference type="EMBL" id="RAVZ01000374">
    <property type="protein sequence ID" value="RKG74319.1"/>
    <property type="molecule type" value="Genomic_DNA"/>
</dbReference>
<feature type="domain" description="DUF2019" evidence="1">
    <location>
        <begin position="4"/>
        <end position="89"/>
    </location>
</feature>
<dbReference type="Pfam" id="PF09450">
    <property type="entry name" value="DUF2019"/>
    <property type="match status" value="1"/>
</dbReference>
<dbReference type="Gene3D" id="1.25.40.70">
    <property type="entry name" value="Phosphatidylinositol 3-kinase, accessory domain (PIK)"/>
    <property type="match status" value="1"/>
</dbReference>
<dbReference type="OrthoDB" id="5515368at2"/>